<evidence type="ECO:0000313" key="1">
    <source>
        <dbReference type="EMBL" id="GAA5069690.1"/>
    </source>
</evidence>
<proteinExistence type="predicted"/>
<dbReference type="EMBL" id="BAABKY010000001">
    <property type="protein sequence ID" value="GAA5069690.1"/>
    <property type="molecule type" value="Genomic_DNA"/>
</dbReference>
<evidence type="ECO:0008006" key="3">
    <source>
        <dbReference type="Google" id="ProtNLM"/>
    </source>
</evidence>
<name>A0ABP9L298_9GAMM</name>
<comment type="caution">
    <text evidence="1">The sequence shown here is derived from an EMBL/GenBank/DDBJ whole genome shotgun (WGS) entry which is preliminary data.</text>
</comment>
<keyword evidence="2" id="KW-1185">Reference proteome</keyword>
<evidence type="ECO:0000313" key="2">
    <source>
        <dbReference type="Proteomes" id="UP001501083"/>
    </source>
</evidence>
<dbReference type="Proteomes" id="UP001501083">
    <property type="component" value="Unassembled WGS sequence"/>
</dbReference>
<sequence>MRHRLGRFASDFKETHVIVARIERETGARVPVIGGYSLDSFFRKAALRDVLDGITHVYQALLQEADKRGRYPSDAYTLRQAAREWRDFVARVLAEEHTTYEVDSDCNVRYAVDEAYALNRKATLNGLDAARWASVKGEFERAFDAMDGTEQDTNAAIRAIAAAVVEACGKIVIGNGASRFGSSEIQKYLSPLVRAMYASDNVAADASQQIVGSLSDWTNATHQYRHGQGVGVEVTAPVSLAVQMLTSGAAFIRWMIEIDTARQPA</sequence>
<gene>
    <name evidence="1" type="ORF">GCM10025759_06770</name>
</gene>
<organism evidence="1 2">
    <name type="scientific">Lysobacter panacisoli</name>
    <dbReference type="NCBI Taxonomy" id="1255263"/>
    <lineage>
        <taxon>Bacteria</taxon>
        <taxon>Pseudomonadati</taxon>
        <taxon>Pseudomonadota</taxon>
        <taxon>Gammaproteobacteria</taxon>
        <taxon>Lysobacterales</taxon>
        <taxon>Lysobacteraceae</taxon>
        <taxon>Lysobacter</taxon>
    </lineage>
</organism>
<protein>
    <recommendedName>
        <fullName evidence="3">Abortive infection protein-like C-terminal domain-containing protein</fullName>
    </recommendedName>
</protein>
<reference evidence="2" key="1">
    <citation type="journal article" date="2019" name="Int. J. Syst. Evol. Microbiol.">
        <title>The Global Catalogue of Microorganisms (GCM) 10K type strain sequencing project: providing services to taxonomists for standard genome sequencing and annotation.</title>
        <authorList>
            <consortium name="The Broad Institute Genomics Platform"/>
            <consortium name="The Broad Institute Genome Sequencing Center for Infectious Disease"/>
            <person name="Wu L."/>
            <person name="Ma J."/>
        </authorList>
    </citation>
    <scope>NUCLEOTIDE SEQUENCE [LARGE SCALE GENOMIC DNA]</scope>
    <source>
        <strain evidence="2">JCM 19212</strain>
    </source>
</reference>
<accession>A0ABP9L298</accession>